<name>A0A9E3ZSK6_9ENTE</name>
<organism evidence="2 3">
    <name type="scientific">Enterococcus aquimarinus</name>
    <dbReference type="NCBI Taxonomy" id="328396"/>
    <lineage>
        <taxon>Bacteria</taxon>
        <taxon>Bacillati</taxon>
        <taxon>Bacillota</taxon>
        <taxon>Bacilli</taxon>
        <taxon>Lactobacillales</taxon>
        <taxon>Enterococcaceae</taxon>
        <taxon>Enterococcus</taxon>
    </lineage>
</organism>
<reference evidence="2" key="1">
    <citation type="journal article" date="2021" name="PeerJ">
        <title>Extensive microbial diversity within the chicken gut microbiome revealed by metagenomics and culture.</title>
        <authorList>
            <person name="Gilroy R."/>
            <person name="Ravi A."/>
            <person name="Getino M."/>
            <person name="Pursley I."/>
            <person name="Horton D.L."/>
            <person name="Alikhan N.F."/>
            <person name="Baker D."/>
            <person name="Gharbi K."/>
            <person name="Hall N."/>
            <person name="Watson M."/>
            <person name="Adriaenssens E.M."/>
            <person name="Foster-Nyarko E."/>
            <person name="Jarju S."/>
            <person name="Secka A."/>
            <person name="Antonio M."/>
            <person name="Oren A."/>
            <person name="Chaudhuri R.R."/>
            <person name="La Ragione R."/>
            <person name="Hildebrand F."/>
            <person name="Pallen M.J."/>
        </authorList>
    </citation>
    <scope>NUCLEOTIDE SEQUENCE</scope>
    <source>
        <strain evidence="2">150</strain>
    </source>
</reference>
<evidence type="ECO:0000313" key="2">
    <source>
        <dbReference type="EMBL" id="MCC9272868.1"/>
    </source>
</evidence>
<comment type="caution">
    <text evidence="2">The sequence shown here is derived from an EMBL/GenBank/DDBJ whole genome shotgun (WGS) entry which is preliminary data.</text>
</comment>
<evidence type="ECO:0000313" key="3">
    <source>
        <dbReference type="Proteomes" id="UP000813384"/>
    </source>
</evidence>
<dbReference type="EMBL" id="JAJJVO010000016">
    <property type="protein sequence ID" value="MCC9272868.1"/>
    <property type="molecule type" value="Genomic_DNA"/>
</dbReference>
<keyword evidence="2" id="KW-0969">Cilium</keyword>
<dbReference type="AlphaFoldDB" id="A0A9E3ZSK6"/>
<keyword evidence="2" id="KW-0966">Cell projection</keyword>
<accession>A0A9E3ZSK6</accession>
<reference evidence="2" key="2">
    <citation type="submission" date="2021-11" db="EMBL/GenBank/DDBJ databases">
        <authorList>
            <person name="Gilroy R."/>
        </authorList>
    </citation>
    <scope>NUCLEOTIDE SEQUENCE</scope>
    <source>
        <strain evidence="2">150</strain>
    </source>
</reference>
<feature type="region of interest" description="Disordered" evidence="1">
    <location>
        <begin position="99"/>
        <end position="120"/>
    </location>
</feature>
<proteinExistence type="predicted"/>
<evidence type="ECO:0000256" key="1">
    <source>
        <dbReference type="SAM" id="MobiDB-lite"/>
    </source>
</evidence>
<sequence length="120" mass="13923">MNEAKFESQLHRFLHVLRKEKKVLVTNQPDKLEAFVTQKSTYLSLFEEYQGPISARMKELIHQIKAQQEENLLLTEQAISYQNMLMNAVKKTMKTSSQTTYSKQMGTPNHAPTAMINTEF</sequence>
<dbReference type="Proteomes" id="UP000813384">
    <property type="component" value="Unassembled WGS sequence"/>
</dbReference>
<gene>
    <name evidence="2" type="ORF">K8V42_00995</name>
</gene>
<protein>
    <submittedName>
        <fullName evidence="2">Flagellar protein FlgN</fullName>
    </submittedName>
</protein>
<keyword evidence="2" id="KW-0282">Flagellum</keyword>